<dbReference type="EC" id="1.1.1.133" evidence="3 6"/>
<dbReference type="GO" id="GO:0008831">
    <property type="term" value="F:dTDP-4-dehydrorhamnose reductase activity"/>
    <property type="evidence" value="ECO:0007669"/>
    <property type="project" value="UniProtKB-EC"/>
</dbReference>
<dbReference type="Proteomes" id="UP001589832">
    <property type="component" value="Unassembled WGS sequence"/>
</dbReference>
<dbReference type="Gene3D" id="3.90.25.10">
    <property type="entry name" value="UDP-galactose 4-epimerase, domain 1"/>
    <property type="match status" value="1"/>
</dbReference>
<accession>A0ABV6Q566</accession>
<proteinExistence type="inferred from homology"/>
<dbReference type="SUPFAM" id="SSF51735">
    <property type="entry name" value="NAD(P)-binding Rossmann-fold domains"/>
    <property type="match status" value="1"/>
</dbReference>
<dbReference type="PANTHER" id="PTHR10491">
    <property type="entry name" value="DTDP-4-DEHYDRORHAMNOSE REDUCTASE"/>
    <property type="match status" value="1"/>
</dbReference>
<keyword evidence="6 8" id="KW-0560">Oxidoreductase</keyword>
<dbReference type="Pfam" id="PF04321">
    <property type="entry name" value="RmlD_sub_bind"/>
    <property type="match status" value="1"/>
</dbReference>
<evidence type="ECO:0000259" key="7">
    <source>
        <dbReference type="Pfam" id="PF04321"/>
    </source>
</evidence>
<protein>
    <recommendedName>
        <fullName evidence="4 6">dTDP-4-dehydrorhamnose reductase</fullName>
        <ecNumber evidence="3 6">1.1.1.133</ecNumber>
    </recommendedName>
</protein>
<evidence type="ECO:0000256" key="5">
    <source>
        <dbReference type="ARBA" id="ARBA00048200"/>
    </source>
</evidence>
<comment type="similarity">
    <text evidence="2 6">Belongs to the dTDP-4-dehydrorhamnose reductase family.</text>
</comment>
<dbReference type="Gene3D" id="3.40.50.720">
    <property type="entry name" value="NAD(P)-binding Rossmann-like Domain"/>
    <property type="match status" value="1"/>
</dbReference>
<organism evidence="8 9">
    <name type="scientific">Winogradskyella pulchriflava</name>
    <dbReference type="NCBI Taxonomy" id="1110688"/>
    <lineage>
        <taxon>Bacteria</taxon>
        <taxon>Pseudomonadati</taxon>
        <taxon>Bacteroidota</taxon>
        <taxon>Flavobacteriia</taxon>
        <taxon>Flavobacteriales</taxon>
        <taxon>Flavobacteriaceae</taxon>
        <taxon>Winogradskyella</taxon>
    </lineage>
</organism>
<dbReference type="EMBL" id="JBHLTQ010000001">
    <property type="protein sequence ID" value="MFC0603419.1"/>
    <property type="molecule type" value="Genomic_DNA"/>
</dbReference>
<evidence type="ECO:0000313" key="8">
    <source>
        <dbReference type="EMBL" id="MFC0603419.1"/>
    </source>
</evidence>
<evidence type="ECO:0000256" key="3">
    <source>
        <dbReference type="ARBA" id="ARBA00012929"/>
    </source>
</evidence>
<evidence type="ECO:0000256" key="2">
    <source>
        <dbReference type="ARBA" id="ARBA00010944"/>
    </source>
</evidence>
<comment type="caution">
    <text evidence="8">The sequence shown here is derived from an EMBL/GenBank/DDBJ whole genome shotgun (WGS) entry which is preliminary data.</text>
</comment>
<dbReference type="PANTHER" id="PTHR10491:SF4">
    <property type="entry name" value="METHIONINE ADENOSYLTRANSFERASE 2 SUBUNIT BETA"/>
    <property type="match status" value="1"/>
</dbReference>
<dbReference type="NCBIfam" id="TIGR01214">
    <property type="entry name" value="rmlD"/>
    <property type="match status" value="1"/>
</dbReference>
<evidence type="ECO:0000256" key="4">
    <source>
        <dbReference type="ARBA" id="ARBA00017099"/>
    </source>
</evidence>
<comment type="pathway">
    <text evidence="1 6">Carbohydrate biosynthesis; dTDP-L-rhamnose biosynthesis.</text>
</comment>
<dbReference type="InterPro" id="IPR036291">
    <property type="entry name" value="NAD(P)-bd_dom_sf"/>
</dbReference>
<name>A0ABV6Q566_9FLAO</name>
<dbReference type="CDD" id="cd05254">
    <property type="entry name" value="dTDP_HR_like_SDR_e"/>
    <property type="match status" value="1"/>
</dbReference>
<keyword evidence="6" id="KW-0521">NADP</keyword>
<sequence length="283" mass="32662">MKYIAVLGSEGQLGKTLQYLVNQESCKYKFYSKQDVDITNRQSIESAFAQHSFNFCVNCAAYTDVEAAEKDNKEAFLINVEGAKNVADTCREKNIKLIHISTDYVFDGKKRTPYTISDKTNPINEYGKSKLKGEYCIKEALKEHYIIRASWLYSVYGRNFFKTIVKRIGENNSLKVTTEEIGTPTSCIDLSHFIFHIVNEDNLPFGIYNFSAQGSTTWYGFAKEIVKNLYPDRQTNISPTDNFKTIAKRPKYSVLDNIETQRVYKKFKKWEESLKEVINKLID</sequence>
<dbReference type="RefSeq" id="WP_386059207.1">
    <property type="nucleotide sequence ID" value="NZ_JBHLTQ010000001.1"/>
</dbReference>
<evidence type="ECO:0000256" key="6">
    <source>
        <dbReference type="RuleBase" id="RU364082"/>
    </source>
</evidence>
<comment type="catalytic activity">
    <reaction evidence="5">
        <text>dTDP-beta-L-rhamnose + NADP(+) = dTDP-4-dehydro-beta-L-rhamnose + NADPH + H(+)</text>
        <dbReference type="Rhea" id="RHEA:21796"/>
        <dbReference type="ChEBI" id="CHEBI:15378"/>
        <dbReference type="ChEBI" id="CHEBI:57510"/>
        <dbReference type="ChEBI" id="CHEBI:57783"/>
        <dbReference type="ChEBI" id="CHEBI:58349"/>
        <dbReference type="ChEBI" id="CHEBI:62830"/>
        <dbReference type="EC" id="1.1.1.133"/>
    </reaction>
</comment>
<feature type="domain" description="RmlD-like substrate binding" evidence="7">
    <location>
        <begin position="4"/>
        <end position="281"/>
    </location>
</feature>
<keyword evidence="9" id="KW-1185">Reference proteome</keyword>
<dbReference type="InterPro" id="IPR005913">
    <property type="entry name" value="dTDP_dehydrorham_reduct"/>
</dbReference>
<gene>
    <name evidence="8" type="primary">rfbD</name>
    <name evidence="8" type="ORF">ACFFGA_02555</name>
</gene>
<evidence type="ECO:0000256" key="1">
    <source>
        <dbReference type="ARBA" id="ARBA00004781"/>
    </source>
</evidence>
<reference evidence="8 9" key="1">
    <citation type="submission" date="2024-09" db="EMBL/GenBank/DDBJ databases">
        <authorList>
            <person name="Sun Q."/>
            <person name="Mori K."/>
        </authorList>
    </citation>
    <scope>NUCLEOTIDE SEQUENCE [LARGE SCALE GENOMIC DNA]</scope>
    <source>
        <strain evidence="8 9">NCAIM B.02481</strain>
    </source>
</reference>
<comment type="function">
    <text evidence="6">Catalyzes the reduction of dTDP-6-deoxy-L-lyxo-4-hexulose to yield dTDP-L-rhamnose.</text>
</comment>
<evidence type="ECO:0000313" key="9">
    <source>
        <dbReference type="Proteomes" id="UP001589832"/>
    </source>
</evidence>
<dbReference type="InterPro" id="IPR029903">
    <property type="entry name" value="RmlD-like-bd"/>
</dbReference>